<sequence>MKSNLSIALLSKNPCEEKSLCKKLDEIEKMKNKILRESAAKMSNFALQHLYIAKYYDAKNGEQCRPPLKVAQNSVCALPRLTKATEKQQPPGFKKSASLPCFESRADCVTSRPRYRRSLSEKSLPLSASLVDEKGCLEGEGGKTHSISSLPNSARLTSAQNFKPKYRRSFSEVVAPKSFMLEKGEDAEKSENAPIKFAWDEKENKENSKLSRGDAIFKPKYSARSISQCVAPKLEDLAQEAGKAGTNLKDETALDAEKGGEIPALRRRRQRRLTVAGETPTITREFCRWQQTVKLVKDLPKSEQAEIFRGACFFRMAVPGFSSTPVKSDTCKLARQRKISTVMPPSRQEFSPSN</sequence>
<evidence type="ECO:0000313" key="2">
    <source>
        <dbReference type="Proteomes" id="UP001163046"/>
    </source>
</evidence>
<evidence type="ECO:0000313" key="1">
    <source>
        <dbReference type="EMBL" id="KAJ7393533.1"/>
    </source>
</evidence>
<organism evidence="1 2">
    <name type="scientific">Desmophyllum pertusum</name>
    <dbReference type="NCBI Taxonomy" id="174260"/>
    <lineage>
        <taxon>Eukaryota</taxon>
        <taxon>Metazoa</taxon>
        <taxon>Cnidaria</taxon>
        <taxon>Anthozoa</taxon>
        <taxon>Hexacorallia</taxon>
        <taxon>Scleractinia</taxon>
        <taxon>Caryophylliina</taxon>
        <taxon>Caryophylliidae</taxon>
        <taxon>Desmophyllum</taxon>
    </lineage>
</organism>
<dbReference type="AlphaFoldDB" id="A0A9X0A5M9"/>
<comment type="caution">
    <text evidence="1">The sequence shown here is derived from an EMBL/GenBank/DDBJ whole genome shotgun (WGS) entry which is preliminary data.</text>
</comment>
<protein>
    <submittedName>
        <fullName evidence="1">Uncharacterized protein</fullName>
    </submittedName>
</protein>
<dbReference type="OrthoDB" id="5975327at2759"/>
<dbReference type="EMBL" id="MU825398">
    <property type="protein sequence ID" value="KAJ7393533.1"/>
    <property type="molecule type" value="Genomic_DNA"/>
</dbReference>
<gene>
    <name evidence="1" type="ORF">OS493_006517</name>
</gene>
<accession>A0A9X0A5M9</accession>
<keyword evidence="2" id="KW-1185">Reference proteome</keyword>
<proteinExistence type="predicted"/>
<reference evidence="1" key="1">
    <citation type="submission" date="2023-01" db="EMBL/GenBank/DDBJ databases">
        <title>Genome assembly of the deep-sea coral Lophelia pertusa.</title>
        <authorList>
            <person name="Herrera S."/>
            <person name="Cordes E."/>
        </authorList>
    </citation>
    <scope>NUCLEOTIDE SEQUENCE</scope>
    <source>
        <strain evidence="1">USNM1676648</strain>
        <tissue evidence="1">Polyp</tissue>
    </source>
</reference>
<dbReference type="Proteomes" id="UP001163046">
    <property type="component" value="Unassembled WGS sequence"/>
</dbReference>
<name>A0A9X0A5M9_9CNID</name>